<organism evidence="3 4">
    <name type="scientific">Thalassolituus marinus</name>
    <dbReference type="NCBI Taxonomy" id="671053"/>
    <lineage>
        <taxon>Bacteria</taxon>
        <taxon>Pseudomonadati</taxon>
        <taxon>Pseudomonadota</taxon>
        <taxon>Gammaproteobacteria</taxon>
        <taxon>Oceanospirillales</taxon>
        <taxon>Oceanospirillaceae</taxon>
        <taxon>Thalassolituus</taxon>
    </lineage>
</organism>
<comment type="caution">
    <text evidence="3">The sequence shown here is derived from an EMBL/GenBank/DDBJ whole genome shotgun (WGS) entry which is preliminary data.</text>
</comment>
<evidence type="ECO:0000313" key="3">
    <source>
        <dbReference type="EMBL" id="MCA6063437.1"/>
    </source>
</evidence>
<sequence length="264" mass="28988">MTRAAVIQISSQTDIVSNQKAIEEAVAEAAAQGALLALLPEMFLSMDGQQYAAIAADDGYLSWLCRLAVQHDIWLVAGAMPLPSPDGDPRVRSASLVISASGECVARYDKIHLFDAEVGDAQGRYRESDRFAPGDELVVVDTPLGRLGLSICFDVRFPELFRALRDKGAELICVPAAFTYTTGQAHWEILLRARAIETQCYVLAANQCGWHDERRQTWGHSMIIDPWGEILAALQEQPGIALADTDSASLLAVRERIPLKRQLR</sequence>
<gene>
    <name evidence="3" type="ORF">I9W95_07435</name>
</gene>
<reference evidence="3 4" key="1">
    <citation type="submission" date="2020-12" db="EMBL/GenBank/DDBJ databases">
        <title>Novel Thalassolituus-related marine hydrocarbonoclastic bacteria mediated algae-derived hydrocarbons mineralization in twilight zone of the northern South China Sea.</title>
        <authorList>
            <person name="Dong C."/>
        </authorList>
    </citation>
    <scope>NUCLEOTIDE SEQUENCE [LARGE SCALE GENOMIC DNA]</scope>
    <source>
        <strain evidence="3 4">IMCC1826</strain>
    </source>
</reference>
<dbReference type="SUPFAM" id="SSF56317">
    <property type="entry name" value="Carbon-nitrogen hydrolase"/>
    <property type="match status" value="1"/>
</dbReference>
<dbReference type="Proteomes" id="UP000714380">
    <property type="component" value="Unassembled WGS sequence"/>
</dbReference>
<evidence type="ECO:0000313" key="4">
    <source>
        <dbReference type="Proteomes" id="UP000714380"/>
    </source>
</evidence>
<protein>
    <submittedName>
        <fullName evidence="3">Carbon-nitrogen hydrolase family protein</fullName>
    </submittedName>
</protein>
<dbReference type="InterPro" id="IPR045254">
    <property type="entry name" value="Nit1/2_C-N_Hydrolase"/>
</dbReference>
<evidence type="ECO:0000256" key="1">
    <source>
        <dbReference type="ARBA" id="ARBA00022801"/>
    </source>
</evidence>
<feature type="domain" description="CN hydrolase" evidence="2">
    <location>
        <begin position="2"/>
        <end position="247"/>
    </location>
</feature>
<dbReference type="CDD" id="cd07572">
    <property type="entry name" value="nit"/>
    <property type="match status" value="1"/>
</dbReference>
<dbReference type="InterPro" id="IPR003010">
    <property type="entry name" value="C-N_Hydrolase"/>
</dbReference>
<evidence type="ECO:0000259" key="2">
    <source>
        <dbReference type="PROSITE" id="PS50263"/>
    </source>
</evidence>
<dbReference type="PANTHER" id="PTHR23088">
    <property type="entry name" value="NITRILASE-RELATED"/>
    <property type="match status" value="1"/>
</dbReference>
<dbReference type="InterPro" id="IPR036526">
    <property type="entry name" value="C-N_Hydrolase_sf"/>
</dbReference>
<dbReference type="EMBL" id="JAEDAH010000039">
    <property type="protein sequence ID" value="MCA6063437.1"/>
    <property type="molecule type" value="Genomic_DNA"/>
</dbReference>
<proteinExistence type="predicted"/>
<keyword evidence="4" id="KW-1185">Reference proteome</keyword>
<name>A0ABS7ZQU2_9GAMM</name>
<dbReference type="RefSeq" id="WP_225673436.1">
    <property type="nucleotide sequence ID" value="NZ_JAEDAH010000039.1"/>
</dbReference>
<accession>A0ABS7ZQU2</accession>
<dbReference type="Gene3D" id="3.60.110.10">
    <property type="entry name" value="Carbon-nitrogen hydrolase"/>
    <property type="match status" value="1"/>
</dbReference>
<dbReference type="GO" id="GO:0016787">
    <property type="term" value="F:hydrolase activity"/>
    <property type="evidence" value="ECO:0007669"/>
    <property type="project" value="UniProtKB-KW"/>
</dbReference>
<keyword evidence="1 3" id="KW-0378">Hydrolase</keyword>
<dbReference type="PANTHER" id="PTHR23088:SF27">
    <property type="entry name" value="DEAMINATED GLUTATHIONE AMIDASE"/>
    <property type="match status" value="1"/>
</dbReference>
<dbReference type="PROSITE" id="PS50263">
    <property type="entry name" value="CN_HYDROLASE"/>
    <property type="match status" value="1"/>
</dbReference>
<dbReference type="Pfam" id="PF00795">
    <property type="entry name" value="CN_hydrolase"/>
    <property type="match status" value="1"/>
</dbReference>